<dbReference type="HOGENOM" id="CLU_2070563_0_0_11"/>
<dbReference type="eggNOG" id="ENOG5032AHB">
    <property type="taxonomic scope" value="Bacteria"/>
</dbReference>
<organism evidence="2 3">
    <name type="scientific">Mycolicibacterium vaccae ATCC 25954</name>
    <dbReference type="NCBI Taxonomy" id="1194972"/>
    <lineage>
        <taxon>Bacteria</taxon>
        <taxon>Bacillati</taxon>
        <taxon>Actinomycetota</taxon>
        <taxon>Actinomycetes</taxon>
        <taxon>Mycobacteriales</taxon>
        <taxon>Mycobacteriaceae</taxon>
        <taxon>Mycolicibacterium</taxon>
    </lineage>
</organism>
<evidence type="ECO:0000313" key="3">
    <source>
        <dbReference type="Proteomes" id="UP000006072"/>
    </source>
</evidence>
<dbReference type="Proteomes" id="UP000006072">
    <property type="component" value="Unassembled WGS sequence"/>
</dbReference>
<gene>
    <name evidence="2" type="ORF">MVAC_06347</name>
</gene>
<keyword evidence="1" id="KW-1133">Transmembrane helix</keyword>
<dbReference type="EMBL" id="ALQA01000009">
    <property type="protein sequence ID" value="EJZ11352.1"/>
    <property type="molecule type" value="Genomic_DNA"/>
</dbReference>
<dbReference type="RefSeq" id="WP_003929405.1">
    <property type="nucleotide sequence ID" value="NZ_JH814686.1"/>
</dbReference>
<keyword evidence="1" id="KW-0472">Membrane</keyword>
<dbReference type="PATRIC" id="fig|1194972.3.peg.1280"/>
<reference evidence="2 3" key="1">
    <citation type="journal article" date="2012" name="J. Bacteriol.">
        <title>Complete Genome Sequence of Mycobacterium vaccae Type Strain ATCC 25954.</title>
        <authorList>
            <person name="Ho Y.S."/>
            <person name="Adroub S.A."/>
            <person name="Abadi M."/>
            <person name="Al Alwan B."/>
            <person name="Alkhateeb R."/>
            <person name="Gao G."/>
            <person name="Ragab A."/>
            <person name="Ali S."/>
            <person name="van Soolingen D."/>
            <person name="Bitter W."/>
            <person name="Pain A."/>
            <person name="Abdallah A.M."/>
        </authorList>
    </citation>
    <scope>NUCLEOTIDE SEQUENCE [LARGE SCALE GENOMIC DNA]</scope>
    <source>
        <strain evidence="2 3">ATCC 25954</strain>
    </source>
</reference>
<evidence type="ECO:0008006" key="4">
    <source>
        <dbReference type="Google" id="ProtNLM"/>
    </source>
</evidence>
<name>K0UW13_MYCVA</name>
<protein>
    <recommendedName>
        <fullName evidence="4">Transmembrane protein</fullName>
    </recommendedName>
</protein>
<accession>K0UW13</accession>
<keyword evidence="3" id="KW-1185">Reference proteome</keyword>
<keyword evidence="1" id="KW-0812">Transmembrane</keyword>
<dbReference type="AlphaFoldDB" id="K0UW13"/>
<evidence type="ECO:0000256" key="1">
    <source>
        <dbReference type="SAM" id="Phobius"/>
    </source>
</evidence>
<comment type="caution">
    <text evidence="2">The sequence shown here is derived from an EMBL/GenBank/DDBJ whole genome shotgun (WGS) entry which is preliminary data.</text>
</comment>
<sequence>MTWLLVALGGAAGTALGLVFARKPLAGTAVVCALLGAFGAQPRPEALTALVGFGLLGTAASMVAVSMARPMWLGGDAVLPSMWRVTRRLAVHCAVGATFALAGYLALRAGTTLYVKLR</sequence>
<proteinExistence type="predicted"/>
<feature type="transmembrane region" description="Helical" evidence="1">
    <location>
        <begin position="45"/>
        <end position="68"/>
    </location>
</feature>
<feature type="transmembrane region" description="Helical" evidence="1">
    <location>
        <begin position="89"/>
        <end position="107"/>
    </location>
</feature>
<evidence type="ECO:0000313" key="2">
    <source>
        <dbReference type="EMBL" id="EJZ11352.1"/>
    </source>
</evidence>